<evidence type="ECO:0000256" key="1">
    <source>
        <dbReference type="SAM" id="MobiDB-lite"/>
    </source>
</evidence>
<evidence type="ECO:0000313" key="4">
    <source>
        <dbReference type="EMBL" id="MBF9221921.1"/>
    </source>
</evidence>
<reference evidence="4 5" key="1">
    <citation type="submission" date="2020-11" db="EMBL/GenBank/DDBJ databases">
        <authorList>
            <person name="Kim M.K."/>
        </authorList>
    </citation>
    <scope>NUCLEOTIDE SEQUENCE [LARGE SCALE GENOMIC DNA]</scope>
    <source>
        <strain evidence="4 5">BT662</strain>
    </source>
</reference>
<protein>
    <submittedName>
        <fullName evidence="4">J domain-containing protein</fullName>
    </submittedName>
</protein>
<dbReference type="Proteomes" id="UP000618931">
    <property type="component" value="Unassembled WGS sequence"/>
</dbReference>
<dbReference type="EMBL" id="JADQDM010000005">
    <property type="protein sequence ID" value="MBF9221921.1"/>
    <property type="molecule type" value="Genomic_DNA"/>
</dbReference>
<dbReference type="PANTHER" id="PTHR24074">
    <property type="entry name" value="CO-CHAPERONE PROTEIN DJLA"/>
    <property type="match status" value="1"/>
</dbReference>
<keyword evidence="2" id="KW-0472">Membrane</keyword>
<feature type="domain" description="J" evidence="3">
    <location>
        <begin position="2"/>
        <end position="66"/>
    </location>
</feature>
<dbReference type="PROSITE" id="PS50076">
    <property type="entry name" value="DNAJ_2"/>
    <property type="match status" value="1"/>
</dbReference>
<dbReference type="SMART" id="SM00271">
    <property type="entry name" value="DnaJ"/>
    <property type="match status" value="1"/>
</dbReference>
<feature type="region of interest" description="Disordered" evidence="1">
    <location>
        <begin position="69"/>
        <end position="95"/>
    </location>
</feature>
<dbReference type="Gene3D" id="1.10.287.110">
    <property type="entry name" value="DnaJ domain"/>
    <property type="match status" value="1"/>
</dbReference>
<dbReference type="InterPro" id="IPR036869">
    <property type="entry name" value="J_dom_sf"/>
</dbReference>
<dbReference type="PRINTS" id="PR00625">
    <property type="entry name" value="JDOMAIN"/>
</dbReference>
<evidence type="ECO:0000313" key="5">
    <source>
        <dbReference type="Proteomes" id="UP000618931"/>
    </source>
</evidence>
<feature type="transmembrane region" description="Helical" evidence="2">
    <location>
        <begin position="217"/>
        <end position="235"/>
    </location>
</feature>
<feature type="transmembrane region" description="Helical" evidence="2">
    <location>
        <begin position="242"/>
        <end position="258"/>
    </location>
</feature>
<evidence type="ECO:0000256" key="2">
    <source>
        <dbReference type="SAM" id="Phobius"/>
    </source>
</evidence>
<dbReference type="SUPFAM" id="SSF46565">
    <property type="entry name" value="Chaperone J-domain"/>
    <property type="match status" value="1"/>
</dbReference>
<dbReference type="Pfam" id="PF00226">
    <property type="entry name" value="DnaJ"/>
    <property type="match status" value="1"/>
</dbReference>
<dbReference type="InterPro" id="IPR001623">
    <property type="entry name" value="DnaJ_domain"/>
</dbReference>
<comment type="caution">
    <text evidence="4">The sequence shown here is derived from an EMBL/GenBank/DDBJ whole genome shotgun (WGS) entry which is preliminary data.</text>
</comment>
<dbReference type="RefSeq" id="WP_196293369.1">
    <property type="nucleotide sequence ID" value="NZ_JADQDM010000005.1"/>
</dbReference>
<dbReference type="InterPro" id="IPR050817">
    <property type="entry name" value="DjlA_DnaK_co-chaperone"/>
</dbReference>
<accession>A0ABS0I4N8</accession>
<dbReference type="CDD" id="cd06257">
    <property type="entry name" value="DnaJ"/>
    <property type="match status" value="1"/>
</dbReference>
<gene>
    <name evidence="4" type="ORF">I2H31_12490</name>
</gene>
<organism evidence="4 5">
    <name type="scientific">Hymenobacter ruricola</name>
    <dbReference type="NCBI Taxonomy" id="2791023"/>
    <lineage>
        <taxon>Bacteria</taxon>
        <taxon>Pseudomonadati</taxon>
        <taxon>Bacteroidota</taxon>
        <taxon>Cytophagia</taxon>
        <taxon>Cytophagales</taxon>
        <taxon>Hymenobacteraceae</taxon>
        <taxon>Hymenobacter</taxon>
    </lineage>
</organism>
<keyword evidence="5" id="KW-1185">Reference proteome</keyword>
<keyword evidence="2" id="KW-1133">Transmembrane helix</keyword>
<proteinExistence type="predicted"/>
<name>A0ABS0I4N8_9BACT</name>
<keyword evidence="2" id="KW-0812">Transmembrane</keyword>
<evidence type="ECO:0000259" key="3">
    <source>
        <dbReference type="PROSITE" id="PS50076"/>
    </source>
</evidence>
<sequence>MTHYQALELPTDAPAADVRRAYRRLVLLTHPDRTPDPAAHARYLAINAAYEVLSDPARRQAYDTSFQEQPAFIPSSPGRARDAARQAARRRSPRPRAVPLAEKYAEEYARFFRLARPLLVASLLLCGTLAVDFALASTQVEQVLARETTVHYTRSSSYETTSHRTNRGTLKLRDAYPVGTTAWVRRTPLLRTPLSIAFSATDSPDELASIYEGARNFFWLGLLACAALGLLPGLGTEGRLSICLLGAAFLFTTLVQLLA</sequence>